<dbReference type="InterPro" id="IPR015590">
    <property type="entry name" value="Aldehyde_DH_dom"/>
</dbReference>
<protein>
    <recommendedName>
        <fullName evidence="3">Aldehyde dehydrogenase</fullName>
    </recommendedName>
</protein>
<dbReference type="PANTHER" id="PTHR43570:SF16">
    <property type="entry name" value="ALDEHYDE DEHYDROGENASE TYPE III, ISOFORM Q"/>
    <property type="match status" value="1"/>
</dbReference>
<dbReference type="PROSITE" id="PS00687">
    <property type="entry name" value="ALDEHYDE_DEHYDR_GLU"/>
    <property type="match status" value="1"/>
</dbReference>
<keyword evidence="6" id="KW-1185">Reference proteome</keyword>
<comment type="similarity">
    <text evidence="1 3 4">Belongs to the aldehyde dehydrogenase family.</text>
</comment>
<reference evidence="6" key="1">
    <citation type="submission" date="2018-06" db="EMBL/GenBank/DDBJ databases">
        <title>Complete genome sequences of Mycoplasma anatis, M. anseris and M. cloacale type strains.</title>
        <authorList>
            <person name="Grozner D."/>
            <person name="Forro B."/>
            <person name="Sulyok K.M."/>
            <person name="Marton S."/>
            <person name="Kreizinger Z."/>
            <person name="Banyai K."/>
            <person name="Gyuranecz M."/>
        </authorList>
    </citation>
    <scope>NUCLEOTIDE SEQUENCE [LARGE SCALE GENOMIC DNA]</scope>
    <source>
        <strain evidence="6">NCTC 10199</strain>
    </source>
</reference>
<dbReference type="Proteomes" id="UP000249865">
    <property type="component" value="Chromosome"/>
</dbReference>
<dbReference type="InterPro" id="IPR012394">
    <property type="entry name" value="Aldehyde_DH_NAD(P)"/>
</dbReference>
<dbReference type="AlphaFoldDB" id="A0A2Z4LMJ7"/>
<evidence type="ECO:0000256" key="1">
    <source>
        <dbReference type="ARBA" id="ARBA00009986"/>
    </source>
</evidence>
<evidence type="ECO:0000256" key="2">
    <source>
        <dbReference type="ARBA" id="ARBA00023002"/>
    </source>
</evidence>
<dbReference type="InterPro" id="IPR016162">
    <property type="entry name" value="Ald_DH_N"/>
</dbReference>
<dbReference type="InterPro" id="IPR016161">
    <property type="entry name" value="Ald_DH/histidinol_DH"/>
</dbReference>
<dbReference type="InterPro" id="IPR016163">
    <property type="entry name" value="Ald_DH_C"/>
</dbReference>
<organism evidence="5 6">
    <name type="scientific">Metamycoplasma cloacale</name>
    <dbReference type="NCBI Taxonomy" id="92401"/>
    <lineage>
        <taxon>Bacteria</taxon>
        <taxon>Bacillati</taxon>
        <taxon>Mycoplasmatota</taxon>
        <taxon>Mycoplasmoidales</taxon>
        <taxon>Metamycoplasmataceae</taxon>
        <taxon>Metamycoplasma</taxon>
    </lineage>
</organism>
<dbReference type="GO" id="GO:0004029">
    <property type="term" value="F:aldehyde dehydrogenase (NAD+) activity"/>
    <property type="evidence" value="ECO:0007669"/>
    <property type="project" value="TreeGrafter"/>
</dbReference>
<gene>
    <name evidence="5" type="ORF">DK849_02335</name>
</gene>
<sequence length="436" mass="50629">MITIDVKERLIYLKKLKLIILKHEKEIIDALYRDLNKNELESQITEIRVVFKELNLYIKKLKKWSKDKRVTSPKELFYLKSYLKPTAYGKTLIISPWNYPFNLTLIPLINAFGAGNTVVLKPSEFSKHTSIVLEKIINETFNHKYVNIHLGGKEVAQSLLNEDLDFIFFTGNTAVGQIIYKKAAEKMIPCVLELGGKSPVIIDPKIKNLENVAKEIIWGKLTNAGQTCVAPDYVFVHKNQKHELINLLNRHKTEFSNKININKDYLSRIIDEQHLDNIKKLSPELKYDQNDRYIDLFIKETDVNDAIMQKELFAPILPVIEYQAIKECYDYISKNKWPLSLYIFSEDKNFIQDIINNTNSGTVSINDHLSFLANDKLGFGGIGQSGFGKYHGKTGFDTFTHWKPVTYKKLNTRWNIKYKSLINDSKILRLIKYIMR</sequence>
<dbReference type="InterPro" id="IPR016160">
    <property type="entry name" value="Ald_DH_CS_CYS"/>
</dbReference>
<dbReference type="PANTHER" id="PTHR43570">
    <property type="entry name" value="ALDEHYDE DEHYDROGENASE"/>
    <property type="match status" value="1"/>
</dbReference>
<evidence type="ECO:0000256" key="3">
    <source>
        <dbReference type="PIRNR" id="PIRNR036492"/>
    </source>
</evidence>
<dbReference type="InterPro" id="IPR029510">
    <property type="entry name" value="Ald_DH_CS_GLU"/>
</dbReference>
<dbReference type="SUPFAM" id="SSF53720">
    <property type="entry name" value="ALDH-like"/>
    <property type="match status" value="1"/>
</dbReference>
<dbReference type="Gene3D" id="3.40.605.10">
    <property type="entry name" value="Aldehyde Dehydrogenase, Chain A, domain 1"/>
    <property type="match status" value="1"/>
</dbReference>
<dbReference type="Pfam" id="PF00171">
    <property type="entry name" value="Aldedh"/>
    <property type="match status" value="1"/>
</dbReference>
<evidence type="ECO:0000256" key="4">
    <source>
        <dbReference type="RuleBase" id="RU003345"/>
    </source>
</evidence>
<dbReference type="GO" id="GO:0006081">
    <property type="term" value="P:aldehyde metabolic process"/>
    <property type="evidence" value="ECO:0007669"/>
    <property type="project" value="InterPro"/>
</dbReference>
<evidence type="ECO:0000313" key="6">
    <source>
        <dbReference type="Proteomes" id="UP000249865"/>
    </source>
</evidence>
<proteinExistence type="inferred from homology"/>
<dbReference type="GO" id="GO:0005737">
    <property type="term" value="C:cytoplasm"/>
    <property type="evidence" value="ECO:0007669"/>
    <property type="project" value="TreeGrafter"/>
</dbReference>
<dbReference type="KEGG" id="mclo:DK849_02335"/>
<dbReference type="RefSeq" id="WP_036437551.1">
    <property type="nucleotide sequence ID" value="NZ_CP030103.1"/>
</dbReference>
<dbReference type="EMBL" id="CP030103">
    <property type="protein sequence ID" value="AWX42884.1"/>
    <property type="molecule type" value="Genomic_DNA"/>
</dbReference>
<keyword evidence="2 3" id="KW-0560">Oxidoreductase</keyword>
<evidence type="ECO:0000313" key="5">
    <source>
        <dbReference type="EMBL" id="AWX42884.1"/>
    </source>
</evidence>
<accession>A0A2Z4LMJ7</accession>
<name>A0A2Z4LMJ7_9BACT</name>
<dbReference type="PROSITE" id="PS00070">
    <property type="entry name" value="ALDEHYDE_DEHYDR_CYS"/>
    <property type="match status" value="1"/>
</dbReference>
<dbReference type="OrthoDB" id="9762913at2"/>
<dbReference type="Gene3D" id="3.40.309.10">
    <property type="entry name" value="Aldehyde Dehydrogenase, Chain A, domain 2"/>
    <property type="match status" value="1"/>
</dbReference>
<dbReference type="PIRSF" id="PIRSF036492">
    <property type="entry name" value="ALDH"/>
    <property type="match status" value="1"/>
</dbReference>